<dbReference type="PROSITE" id="PS51704">
    <property type="entry name" value="GP_PDE"/>
    <property type="match status" value="1"/>
</dbReference>
<dbReference type="PANTHER" id="PTHR46211:SF1">
    <property type="entry name" value="GLYCEROPHOSPHODIESTER PHOSPHODIESTERASE, CYTOPLASMIC"/>
    <property type="match status" value="1"/>
</dbReference>
<dbReference type="Gene3D" id="3.20.20.190">
    <property type="entry name" value="Phosphatidylinositol (PI) phosphodiesterase"/>
    <property type="match status" value="1"/>
</dbReference>
<dbReference type="Pfam" id="PF03009">
    <property type="entry name" value="GDPD"/>
    <property type="match status" value="1"/>
</dbReference>
<reference evidence="3" key="1">
    <citation type="submission" date="2017-05" db="EMBL/GenBank/DDBJ databases">
        <authorList>
            <person name="Sung H."/>
        </authorList>
    </citation>
    <scope>NUCLEOTIDE SEQUENCE [LARGE SCALE GENOMIC DNA]</scope>
    <source>
        <strain evidence="3">AMac2203</strain>
    </source>
</reference>
<dbReference type="KEGG" id="ocm:CBP12_13295"/>
<evidence type="ECO:0000313" key="3">
    <source>
        <dbReference type="Proteomes" id="UP000243793"/>
    </source>
</evidence>
<dbReference type="GO" id="GO:0006629">
    <property type="term" value="P:lipid metabolic process"/>
    <property type="evidence" value="ECO:0007669"/>
    <property type="project" value="InterPro"/>
</dbReference>
<protein>
    <recommendedName>
        <fullName evidence="1">GP-PDE domain-containing protein</fullName>
    </recommendedName>
</protein>
<dbReference type="InterPro" id="IPR030395">
    <property type="entry name" value="GP_PDE_dom"/>
</dbReference>
<keyword evidence="3" id="KW-1185">Reference proteome</keyword>
<dbReference type="PANTHER" id="PTHR46211">
    <property type="entry name" value="GLYCEROPHOSPHORYL DIESTER PHOSPHODIESTERASE"/>
    <property type="match status" value="1"/>
</dbReference>
<gene>
    <name evidence="2" type="ORF">CBP12_13295</name>
</gene>
<dbReference type="RefSeq" id="WP_086965177.1">
    <property type="nucleotide sequence ID" value="NZ_CP021376.1"/>
</dbReference>
<feature type="domain" description="GP-PDE" evidence="1">
    <location>
        <begin position="1"/>
        <end position="243"/>
    </location>
</feature>
<dbReference type="Proteomes" id="UP000243793">
    <property type="component" value="Chromosome"/>
</dbReference>
<evidence type="ECO:0000259" key="1">
    <source>
        <dbReference type="PROSITE" id="PS51704"/>
    </source>
</evidence>
<sequence length="247" mass="27473">MIICGHRGLAGLAPENTLAGLYAAYEAGLSWVEIDVQLSQDHQVVVFHDKRLERCTNGQGYLHQSSWRKLSTLDAGYRFSEAFVGEPIPLLRDYLAKAQQLNLGVNIELKLYSDQAIAPLCAAVSQIINPLLALGLWRPEKLLLSSFSVPALATLSRLAPKAWRALLVERIPHTWAQQLHSLGTHILHCQHNKLTHAQARPLIEAGYRLSCYTVNNQARAELLASWGVHMIFCDVPLTSPNRVTNNT</sequence>
<organism evidence="2 3">
    <name type="scientific">Oceanisphaera avium</name>
    <dbReference type="NCBI Taxonomy" id="1903694"/>
    <lineage>
        <taxon>Bacteria</taxon>
        <taxon>Pseudomonadati</taxon>
        <taxon>Pseudomonadota</taxon>
        <taxon>Gammaproteobacteria</taxon>
        <taxon>Aeromonadales</taxon>
        <taxon>Aeromonadaceae</taxon>
        <taxon>Oceanisphaera</taxon>
    </lineage>
</organism>
<dbReference type="SUPFAM" id="SSF51695">
    <property type="entry name" value="PLC-like phosphodiesterases"/>
    <property type="match status" value="1"/>
</dbReference>
<accession>A0A1Y0D0A5</accession>
<dbReference type="AlphaFoldDB" id="A0A1Y0D0A5"/>
<evidence type="ECO:0000313" key="2">
    <source>
        <dbReference type="EMBL" id="ART81009.1"/>
    </source>
</evidence>
<name>A0A1Y0D0A5_9GAMM</name>
<proteinExistence type="predicted"/>
<dbReference type="EMBL" id="CP021376">
    <property type="protein sequence ID" value="ART81009.1"/>
    <property type="molecule type" value="Genomic_DNA"/>
</dbReference>
<dbReference type="InterPro" id="IPR017946">
    <property type="entry name" value="PLC-like_Pdiesterase_TIM-brl"/>
</dbReference>
<dbReference type="GO" id="GO:0008081">
    <property type="term" value="F:phosphoric diester hydrolase activity"/>
    <property type="evidence" value="ECO:0007669"/>
    <property type="project" value="InterPro"/>
</dbReference>
<dbReference type="OrthoDB" id="9795622at2"/>